<feature type="transmembrane region" description="Helical" evidence="7">
    <location>
        <begin position="230"/>
        <end position="251"/>
    </location>
</feature>
<evidence type="ECO:0000256" key="3">
    <source>
        <dbReference type="ARBA" id="ARBA00022475"/>
    </source>
</evidence>
<evidence type="ECO:0000256" key="7">
    <source>
        <dbReference type="RuleBase" id="RU363032"/>
    </source>
</evidence>
<feature type="transmembrane region" description="Helical" evidence="7">
    <location>
        <begin position="287"/>
        <end position="306"/>
    </location>
</feature>
<feature type="transmembrane region" description="Helical" evidence="7">
    <location>
        <begin position="178"/>
        <end position="199"/>
    </location>
</feature>
<dbReference type="InterPro" id="IPR000515">
    <property type="entry name" value="MetI-like"/>
</dbReference>
<accession>A0A438M809</accession>
<dbReference type="RefSeq" id="WP_127933954.1">
    <property type="nucleotide sequence ID" value="NZ_SAUN01000001.1"/>
</dbReference>
<gene>
    <name evidence="9" type="ORF">EDD27_4312</name>
</gene>
<comment type="similarity">
    <text evidence="7">Belongs to the binding-protein-dependent transport system permease family.</text>
</comment>
<evidence type="ECO:0000256" key="1">
    <source>
        <dbReference type="ARBA" id="ARBA00004651"/>
    </source>
</evidence>
<evidence type="ECO:0000313" key="10">
    <source>
        <dbReference type="Proteomes" id="UP000284824"/>
    </source>
</evidence>
<dbReference type="PANTHER" id="PTHR43386:SF1">
    <property type="entry name" value="D,D-DIPEPTIDE TRANSPORT SYSTEM PERMEASE PROTEIN DDPC-RELATED"/>
    <property type="match status" value="1"/>
</dbReference>
<dbReference type="CDD" id="cd06261">
    <property type="entry name" value="TM_PBP2"/>
    <property type="match status" value="1"/>
</dbReference>
<evidence type="ECO:0000256" key="6">
    <source>
        <dbReference type="ARBA" id="ARBA00023136"/>
    </source>
</evidence>
<feature type="domain" description="ABC transmembrane type-1" evidence="8">
    <location>
        <begin position="116"/>
        <end position="306"/>
    </location>
</feature>
<dbReference type="InterPro" id="IPR025966">
    <property type="entry name" value="OppC_N"/>
</dbReference>
<evidence type="ECO:0000256" key="5">
    <source>
        <dbReference type="ARBA" id="ARBA00022989"/>
    </source>
</evidence>
<dbReference type="Gene3D" id="1.10.3720.10">
    <property type="entry name" value="MetI-like"/>
    <property type="match status" value="1"/>
</dbReference>
<dbReference type="InterPro" id="IPR050366">
    <property type="entry name" value="BP-dependent_transpt_permease"/>
</dbReference>
<feature type="transmembrane region" description="Helical" evidence="7">
    <location>
        <begin position="120"/>
        <end position="144"/>
    </location>
</feature>
<dbReference type="EMBL" id="SAUN01000001">
    <property type="protein sequence ID" value="RVX41745.1"/>
    <property type="molecule type" value="Genomic_DNA"/>
</dbReference>
<dbReference type="AlphaFoldDB" id="A0A438M809"/>
<protein>
    <submittedName>
        <fullName evidence="9">Peptide/nickel transport system permease protein</fullName>
    </submittedName>
</protein>
<dbReference type="GO" id="GO:0055085">
    <property type="term" value="P:transmembrane transport"/>
    <property type="evidence" value="ECO:0007669"/>
    <property type="project" value="InterPro"/>
</dbReference>
<dbReference type="Proteomes" id="UP000284824">
    <property type="component" value="Unassembled WGS sequence"/>
</dbReference>
<evidence type="ECO:0000313" key="9">
    <source>
        <dbReference type="EMBL" id="RVX41745.1"/>
    </source>
</evidence>
<organism evidence="9 10">
    <name type="scientific">Nonomuraea polychroma</name>
    <dbReference type="NCBI Taxonomy" id="46176"/>
    <lineage>
        <taxon>Bacteria</taxon>
        <taxon>Bacillati</taxon>
        <taxon>Actinomycetota</taxon>
        <taxon>Actinomycetes</taxon>
        <taxon>Streptosporangiales</taxon>
        <taxon>Streptosporangiaceae</taxon>
        <taxon>Nonomuraea</taxon>
    </lineage>
</organism>
<keyword evidence="4 7" id="KW-0812">Transmembrane</keyword>
<keyword evidence="10" id="KW-1185">Reference proteome</keyword>
<sequence length="322" mass="34562">MTISAQAPGAAQGMTVVARTQGQMVRRRFFRHRAALTGMVVFGGVVLLAFTSIGFGPLPGWWDKTYLATGSLVNQGRPTLSVVPEFLGGQGIHLGEHPFGQDNIGIDYFALTMRGAQQSIIVAFIVGFVATTVGTLAGAFAGYFRKTTESIIMRLTDVMITIPILIIAAIVGRSFGDSGIVILAVCIGLVTWPTLGRLIRGEFLSLREKEFVEAARAVGTSAGRIIFRHILPNTVGVIIVSATLAVANAVLLESALSFLGVGVQPPDVSLGQLIDTYRSAMTTRPWLFWWPGVFIIAIALSINFIGDGLRDAFDPRQTRVRA</sequence>
<evidence type="ECO:0000256" key="2">
    <source>
        <dbReference type="ARBA" id="ARBA00022448"/>
    </source>
</evidence>
<keyword evidence="3" id="KW-1003">Cell membrane</keyword>
<keyword evidence="2 7" id="KW-0813">Transport</keyword>
<dbReference type="GO" id="GO:0005886">
    <property type="term" value="C:plasma membrane"/>
    <property type="evidence" value="ECO:0007669"/>
    <property type="project" value="UniProtKB-SubCell"/>
</dbReference>
<reference evidence="9 10" key="1">
    <citation type="submission" date="2019-01" db="EMBL/GenBank/DDBJ databases">
        <title>Sequencing the genomes of 1000 actinobacteria strains.</title>
        <authorList>
            <person name="Klenk H.-P."/>
        </authorList>
    </citation>
    <scope>NUCLEOTIDE SEQUENCE [LARGE SCALE GENOMIC DNA]</scope>
    <source>
        <strain evidence="9 10">DSM 43925</strain>
    </source>
</reference>
<proteinExistence type="inferred from homology"/>
<evidence type="ECO:0000256" key="4">
    <source>
        <dbReference type="ARBA" id="ARBA00022692"/>
    </source>
</evidence>
<dbReference type="SUPFAM" id="SSF161098">
    <property type="entry name" value="MetI-like"/>
    <property type="match status" value="1"/>
</dbReference>
<feature type="transmembrane region" description="Helical" evidence="7">
    <location>
        <begin position="34"/>
        <end position="55"/>
    </location>
</feature>
<dbReference type="Pfam" id="PF12911">
    <property type="entry name" value="OppC_N"/>
    <property type="match status" value="1"/>
</dbReference>
<comment type="subcellular location">
    <subcellularLocation>
        <location evidence="1 7">Cell membrane</location>
        <topology evidence="1 7">Multi-pass membrane protein</topology>
    </subcellularLocation>
</comment>
<comment type="caution">
    <text evidence="9">The sequence shown here is derived from an EMBL/GenBank/DDBJ whole genome shotgun (WGS) entry which is preliminary data.</text>
</comment>
<feature type="transmembrane region" description="Helical" evidence="7">
    <location>
        <begin position="151"/>
        <end position="172"/>
    </location>
</feature>
<dbReference type="InterPro" id="IPR035906">
    <property type="entry name" value="MetI-like_sf"/>
</dbReference>
<evidence type="ECO:0000259" key="8">
    <source>
        <dbReference type="PROSITE" id="PS50928"/>
    </source>
</evidence>
<dbReference type="PANTHER" id="PTHR43386">
    <property type="entry name" value="OLIGOPEPTIDE TRANSPORT SYSTEM PERMEASE PROTEIN APPC"/>
    <property type="match status" value="1"/>
</dbReference>
<dbReference type="OrthoDB" id="6637947at2"/>
<name>A0A438M809_9ACTN</name>
<dbReference type="PROSITE" id="PS50928">
    <property type="entry name" value="ABC_TM1"/>
    <property type="match status" value="1"/>
</dbReference>
<dbReference type="Pfam" id="PF00528">
    <property type="entry name" value="BPD_transp_1"/>
    <property type="match status" value="1"/>
</dbReference>
<keyword evidence="6 7" id="KW-0472">Membrane</keyword>
<keyword evidence="5 7" id="KW-1133">Transmembrane helix</keyword>